<dbReference type="SUPFAM" id="SSF54534">
    <property type="entry name" value="FKBP-like"/>
    <property type="match status" value="1"/>
</dbReference>
<evidence type="ECO:0000256" key="7">
    <source>
        <dbReference type="SAM" id="SignalP"/>
    </source>
</evidence>
<dbReference type="GO" id="GO:0005737">
    <property type="term" value="C:cytoplasm"/>
    <property type="evidence" value="ECO:0007669"/>
    <property type="project" value="TreeGrafter"/>
</dbReference>
<dbReference type="InterPro" id="IPR050689">
    <property type="entry name" value="FKBP-type_PPIase"/>
</dbReference>
<keyword evidence="6" id="KW-1133">Transmembrane helix</keyword>
<gene>
    <name evidence="9" type="ORF">OAUR00152_LOCUS23165</name>
</gene>
<dbReference type="GO" id="GO:0003755">
    <property type="term" value="F:peptidyl-prolyl cis-trans isomerase activity"/>
    <property type="evidence" value="ECO:0007669"/>
    <property type="project" value="UniProtKB-KW"/>
</dbReference>
<keyword evidence="4 5" id="KW-0413">Isomerase</keyword>
<dbReference type="EC" id="5.2.1.8" evidence="2 5"/>
<protein>
    <recommendedName>
        <fullName evidence="2 5">peptidylprolyl isomerase</fullName>
        <ecNumber evidence="2 5">5.2.1.8</ecNumber>
    </recommendedName>
</protein>
<accession>A0A7S4MYM8</accession>
<dbReference type="InterPro" id="IPR046357">
    <property type="entry name" value="PPIase_dom_sf"/>
</dbReference>
<feature type="signal peptide" evidence="7">
    <location>
        <begin position="1"/>
        <end position="20"/>
    </location>
</feature>
<evidence type="ECO:0000256" key="2">
    <source>
        <dbReference type="ARBA" id="ARBA00013194"/>
    </source>
</evidence>
<dbReference type="AlphaFoldDB" id="A0A7S4MYM8"/>
<keyword evidence="7" id="KW-0732">Signal</keyword>
<evidence type="ECO:0000256" key="4">
    <source>
        <dbReference type="ARBA" id="ARBA00023235"/>
    </source>
</evidence>
<proteinExistence type="predicted"/>
<keyword evidence="3 5" id="KW-0697">Rotamase</keyword>
<organism evidence="9">
    <name type="scientific">Odontella aurita</name>
    <dbReference type="NCBI Taxonomy" id="265563"/>
    <lineage>
        <taxon>Eukaryota</taxon>
        <taxon>Sar</taxon>
        <taxon>Stramenopiles</taxon>
        <taxon>Ochrophyta</taxon>
        <taxon>Bacillariophyta</taxon>
        <taxon>Mediophyceae</taxon>
        <taxon>Biddulphiophycidae</taxon>
        <taxon>Eupodiscales</taxon>
        <taxon>Odontellaceae</taxon>
        <taxon>Odontella</taxon>
    </lineage>
</organism>
<sequence length="334" mass="35445">MTILRNLLALLLSSVGVADAFVFAPRSSPPSQSSVRSSRAGVSKAAHRRIARSSLSNMALLALLSVLFVIGTGADAFTFGPRPGRSATPSFSRHRISKAAFRKFSSLSPLAAIEDAVADGVPAANEGDEEEWISLTPESPGAVAKRTLEEGSGDLSPKGSEVSIDYVGTLMPSTGIVEWSPRDAVECWLSSQQGVPNDMADKFLAKGVGGSLLTDGSFTDEFVKEALGIENRIQCKKLSMAARRLAKQIEEYPSPPTDPIVFDSSEERGAYIFKLGAGKAIKGMDLAVAAMKKGEKAEVVCRADYAYGSEGLRKLDGAVVVPPFATLKFEITLL</sequence>
<dbReference type="PROSITE" id="PS50059">
    <property type="entry name" value="FKBP_PPIASE"/>
    <property type="match status" value="1"/>
</dbReference>
<evidence type="ECO:0000256" key="1">
    <source>
        <dbReference type="ARBA" id="ARBA00000971"/>
    </source>
</evidence>
<keyword evidence="6" id="KW-0812">Transmembrane</keyword>
<feature type="chain" id="PRO_5031293185" description="peptidylprolyl isomerase" evidence="7">
    <location>
        <begin position="21"/>
        <end position="334"/>
    </location>
</feature>
<evidence type="ECO:0000256" key="5">
    <source>
        <dbReference type="PROSITE-ProRule" id="PRU00277"/>
    </source>
</evidence>
<dbReference type="InterPro" id="IPR001179">
    <property type="entry name" value="PPIase_FKBP_dom"/>
</dbReference>
<feature type="domain" description="PPIase FKBP-type" evidence="8">
    <location>
        <begin position="258"/>
        <end position="334"/>
    </location>
</feature>
<keyword evidence="6" id="KW-0472">Membrane</keyword>
<dbReference type="PANTHER" id="PTHR10516">
    <property type="entry name" value="PEPTIDYL-PROLYL CIS-TRANS ISOMERASE"/>
    <property type="match status" value="1"/>
</dbReference>
<evidence type="ECO:0000256" key="3">
    <source>
        <dbReference type="ARBA" id="ARBA00023110"/>
    </source>
</evidence>
<feature type="transmembrane region" description="Helical" evidence="6">
    <location>
        <begin position="58"/>
        <end position="77"/>
    </location>
</feature>
<evidence type="ECO:0000256" key="6">
    <source>
        <dbReference type="SAM" id="Phobius"/>
    </source>
</evidence>
<dbReference type="Pfam" id="PF00254">
    <property type="entry name" value="FKBP_C"/>
    <property type="match status" value="1"/>
</dbReference>
<name>A0A7S4MYM8_9STRA</name>
<evidence type="ECO:0000313" key="9">
    <source>
        <dbReference type="EMBL" id="CAE2254547.1"/>
    </source>
</evidence>
<dbReference type="Gene3D" id="3.10.50.40">
    <property type="match status" value="1"/>
</dbReference>
<dbReference type="EMBL" id="HBKQ01033821">
    <property type="protein sequence ID" value="CAE2254547.1"/>
    <property type="molecule type" value="Transcribed_RNA"/>
</dbReference>
<evidence type="ECO:0000259" key="8">
    <source>
        <dbReference type="PROSITE" id="PS50059"/>
    </source>
</evidence>
<dbReference type="PANTHER" id="PTHR10516:SF443">
    <property type="entry name" value="FK506-BINDING PROTEIN 59-RELATED"/>
    <property type="match status" value="1"/>
</dbReference>
<reference evidence="9" key="1">
    <citation type="submission" date="2021-01" db="EMBL/GenBank/DDBJ databases">
        <authorList>
            <person name="Corre E."/>
            <person name="Pelletier E."/>
            <person name="Niang G."/>
            <person name="Scheremetjew M."/>
            <person name="Finn R."/>
            <person name="Kale V."/>
            <person name="Holt S."/>
            <person name="Cochrane G."/>
            <person name="Meng A."/>
            <person name="Brown T."/>
            <person name="Cohen L."/>
        </authorList>
    </citation>
    <scope>NUCLEOTIDE SEQUENCE</scope>
    <source>
        <strain evidence="9">Isolate 1302-5</strain>
    </source>
</reference>
<comment type="catalytic activity">
    <reaction evidence="1 5">
        <text>[protein]-peptidylproline (omega=180) = [protein]-peptidylproline (omega=0)</text>
        <dbReference type="Rhea" id="RHEA:16237"/>
        <dbReference type="Rhea" id="RHEA-COMP:10747"/>
        <dbReference type="Rhea" id="RHEA-COMP:10748"/>
        <dbReference type="ChEBI" id="CHEBI:83833"/>
        <dbReference type="ChEBI" id="CHEBI:83834"/>
        <dbReference type="EC" id="5.2.1.8"/>
    </reaction>
</comment>